<dbReference type="Gene3D" id="1.10.10.60">
    <property type="entry name" value="Homeodomain-like"/>
    <property type="match status" value="1"/>
</dbReference>
<reference evidence="3" key="2">
    <citation type="submission" date="2010-04" db="EMBL/GenBank/DDBJ databases">
        <authorList>
            <person name="Buell R."/>
            <person name="Hamilton J."/>
            <person name="Hostetler J."/>
        </authorList>
    </citation>
    <scope>NUCLEOTIDE SEQUENCE [LARGE SCALE GENOMIC DNA]</scope>
    <source>
        <strain evidence="3">DAOM:BR144</strain>
    </source>
</reference>
<dbReference type="Proteomes" id="UP000019132">
    <property type="component" value="Unassembled WGS sequence"/>
</dbReference>
<accession>K3X0K6</accession>
<dbReference type="EnsemblProtists" id="PYU1_T010755">
    <property type="protein sequence ID" value="PYU1_T010755"/>
    <property type="gene ID" value="PYU1_G010732"/>
</dbReference>
<evidence type="ECO:0008006" key="4">
    <source>
        <dbReference type="Google" id="ProtNLM"/>
    </source>
</evidence>
<reference evidence="2" key="3">
    <citation type="submission" date="2015-02" db="UniProtKB">
        <authorList>
            <consortium name="EnsemblProtists"/>
        </authorList>
    </citation>
    <scope>IDENTIFICATION</scope>
    <source>
        <strain evidence="2">DAOM BR144</strain>
    </source>
</reference>
<protein>
    <recommendedName>
        <fullName evidence="4">Tc3 transposase DNA binding domain-containing protein</fullName>
    </recommendedName>
</protein>
<feature type="region of interest" description="Disordered" evidence="1">
    <location>
        <begin position="47"/>
        <end position="77"/>
    </location>
</feature>
<name>K3X0K6_GLOUD</name>
<sequence length="110" mass="12496">MPKSTPLTKLERGLTLANHNEKLIIRKIAEGINRSSAVVYNFLQDPDKYETTKPSGRPPALKKRDKRRLKKHASTGDFTANQLKKDFYLQASKDDNLVYIKVNKAPNATE</sequence>
<dbReference type="AlphaFoldDB" id="K3X0K6"/>
<evidence type="ECO:0000256" key="1">
    <source>
        <dbReference type="SAM" id="MobiDB-lite"/>
    </source>
</evidence>
<feature type="compositionally biased region" description="Basic residues" evidence="1">
    <location>
        <begin position="60"/>
        <end position="73"/>
    </location>
</feature>
<organism evidence="2 3">
    <name type="scientific">Globisporangium ultimum (strain ATCC 200006 / CBS 805.95 / DAOM BR144)</name>
    <name type="common">Pythium ultimum</name>
    <dbReference type="NCBI Taxonomy" id="431595"/>
    <lineage>
        <taxon>Eukaryota</taxon>
        <taxon>Sar</taxon>
        <taxon>Stramenopiles</taxon>
        <taxon>Oomycota</taxon>
        <taxon>Peronosporomycetes</taxon>
        <taxon>Pythiales</taxon>
        <taxon>Pythiaceae</taxon>
        <taxon>Globisporangium</taxon>
    </lineage>
</organism>
<dbReference type="VEuPathDB" id="FungiDB:PYU1_G010732"/>
<dbReference type="STRING" id="431595.K3X0K6"/>
<evidence type="ECO:0000313" key="3">
    <source>
        <dbReference type="Proteomes" id="UP000019132"/>
    </source>
</evidence>
<evidence type="ECO:0000313" key="2">
    <source>
        <dbReference type="EnsemblProtists" id="PYU1_T010755"/>
    </source>
</evidence>
<proteinExistence type="predicted"/>
<reference evidence="3" key="1">
    <citation type="journal article" date="2010" name="Genome Biol.">
        <title>Genome sequence of the necrotrophic plant pathogen Pythium ultimum reveals original pathogenicity mechanisms and effector repertoire.</title>
        <authorList>
            <person name="Levesque C.A."/>
            <person name="Brouwer H."/>
            <person name="Cano L."/>
            <person name="Hamilton J.P."/>
            <person name="Holt C."/>
            <person name="Huitema E."/>
            <person name="Raffaele S."/>
            <person name="Robideau G.P."/>
            <person name="Thines M."/>
            <person name="Win J."/>
            <person name="Zerillo M.M."/>
            <person name="Beakes G.W."/>
            <person name="Boore J.L."/>
            <person name="Busam D."/>
            <person name="Dumas B."/>
            <person name="Ferriera S."/>
            <person name="Fuerstenberg S.I."/>
            <person name="Gachon C.M."/>
            <person name="Gaulin E."/>
            <person name="Govers F."/>
            <person name="Grenville-Briggs L."/>
            <person name="Horner N."/>
            <person name="Hostetler J."/>
            <person name="Jiang R.H."/>
            <person name="Johnson J."/>
            <person name="Krajaejun T."/>
            <person name="Lin H."/>
            <person name="Meijer H.J."/>
            <person name="Moore B."/>
            <person name="Morris P."/>
            <person name="Phuntmart V."/>
            <person name="Puiu D."/>
            <person name="Shetty J."/>
            <person name="Stajich J.E."/>
            <person name="Tripathy S."/>
            <person name="Wawra S."/>
            <person name="van West P."/>
            <person name="Whitty B.R."/>
            <person name="Coutinho P.M."/>
            <person name="Henrissat B."/>
            <person name="Martin F."/>
            <person name="Thomas P.D."/>
            <person name="Tyler B.M."/>
            <person name="De Vries R.P."/>
            <person name="Kamoun S."/>
            <person name="Yandell M."/>
            <person name="Tisserat N."/>
            <person name="Buell C.R."/>
        </authorList>
    </citation>
    <scope>NUCLEOTIDE SEQUENCE</scope>
    <source>
        <strain evidence="3">DAOM:BR144</strain>
    </source>
</reference>
<dbReference type="eggNOG" id="ENOG502T41P">
    <property type="taxonomic scope" value="Eukaryota"/>
</dbReference>
<dbReference type="InParanoid" id="K3X0K6"/>
<dbReference type="HOGENOM" id="CLU_033666_10_4_1"/>
<dbReference type="EMBL" id="GL376592">
    <property type="status" value="NOT_ANNOTATED_CDS"/>
    <property type="molecule type" value="Genomic_DNA"/>
</dbReference>
<keyword evidence="3" id="KW-1185">Reference proteome</keyword>